<dbReference type="OrthoDB" id="3553538at2759"/>
<feature type="transmembrane region" description="Helical" evidence="2">
    <location>
        <begin position="53"/>
        <end position="72"/>
    </location>
</feature>
<keyword evidence="2" id="KW-1133">Transmembrane helix</keyword>
<feature type="region of interest" description="Disordered" evidence="1">
    <location>
        <begin position="1"/>
        <end position="21"/>
    </location>
</feature>
<evidence type="ECO:0000313" key="4">
    <source>
        <dbReference type="Proteomes" id="UP000297299"/>
    </source>
</evidence>
<proteinExistence type="predicted"/>
<name>A0A4Y8D9Y5_9HELO</name>
<dbReference type="AlphaFoldDB" id="A0A4Y8D9Y5"/>
<organism evidence="3 4">
    <name type="scientific">Botryotinia calthae</name>
    <dbReference type="NCBI Taxonomy" id="38488"/>
    <lineage>
        <taxon>Eukaryota</taxon>
        <taxon>Fungi</taxon>
        <taxon>Dikarya</taxon>
        <taxon>Ascomycota</taxon>
        <taxon>Pezizomycotina</taxon>
        <taxon>Leotiomycetes</taxon>
        <taxon>Helotiales</taxon>
        <taxon>Sclerotiniaceae</taxon>
        <taxon>Botryotinia</taxon>
    </lineage>
</organism>
<keyword evidence="4" id="KW-1185">Reference proteome</keyword>
<feature type="transmembrane region" description="Helical" evidence="2">
    <location>
        <begin position="84"/>
        <end position="105"/>
    </location>
</feature>
<keyword evidence="2" id="KW-0812">Transmembrane</keyword>
<evidence type="ECO:0000256" key="1">
    <source>
        <dbReference type="SAM" id="MobiDB-lite"/>
    </source>
</evidence>
<evidence type="ECO:0000256" key="2">
    <source>
        <dbReference type="SAM" id="Phobius"/>
    </source>
</evidence>
<protein>
    <recommendedName>
        <fullName evidence="5">SMODS and SLOG-associating 2TM effector domain-containing protein</fullName>
    </recommendedName>
</protein>
<dbReference type="Proteomes" id="UP000297299">
    <property type="component" value="Unassembled WGS sequence"/>
</dbReference>
<keyword evidence="2" id="KW-0472">Membrane</keyword>
<accession>A0A4Y8D9Y5</accession>
<reference evidence="3 4" key="1">
    <citation type="submission" date="2017-11" db="EMBL/GenBank/DDBJ databases">
        <title>Comparative genomics of Botrytis spp.</title>
        <authorList>
            <person name="Valero-Jimenez C.A."/>
            <person name="Tapia P."/>
            <person name="Veloso J."/>
            <person name="Silva-Moreno E."/>
            <person name="Staats M."/>
            <person name="Valdes J.H."/>
            <person name="Van Kan J.A.L."/>
        </authorList>
    </citation>
    <scope>NUCLEOTIDE SEQUENCE [LARGE SCALE GENOMIC DNA]</scope>
    <source>
        <strain evidence="3 4">MUCL2830</strain>
    </source>
</reference>
<evidence type="ECO:0000313" key="3">
    <source>
        <dbReference type="EMBL" id="TEY75118.1"/>
    </source>
</evidence>
<gene>
    <name evidence="3" type="ORF">BOTCAL_0065g00200</name>
</gene>
<dbReference type="EMBL" id="PHWZ01000065">
    <property type="protein sequence ID" value="TEY75118.1"/>
    <property type="molecule type" value="Genomic_DNA"/>
</dbReference>
<feature type="compositionally biased region" description="Basic and acidic residues" evidence="1">
    <location>
        <begin position="1"/>
        <end position="13"/>
    </location>
</feature>
<evidence type="ECO:0008006" key="5">
    <source>
        <dbReference type="Google" id="ProtNLM"/>
    </source>
</evidence>
<sequence length="165" mass="18221">MFEARLERKERVKPQSLGTASDSKRSDVMVLDASGLFPVKEPFFVTAKFWKRFSVYASVILSVASLVISSVASLKPTTAADMKALIVTSIIINALSVTLSALTSLDWQSQATTDRKFAQMLSQISHVHDGKEGGRIVVLGREREREEEERMMGERGTSMVIGRAL</sequence>
<comment type="caution">
    <text evidence="3">The sequence shown here is derived from an EMBL/GenBank/DDBJ whole genome shotgun (WGS) entry which is preliminary data.</text>
</comment>